<dbReference type="EMBL" id="MVBK01000038">
    <property type="protein sequence ID" value="OOG25412.1"/>
    <property type="molecule type" value="Genomic_DNA"/>
</dbReference>
<organism evidence="5 6">
    <name type="scientific">Thioalkalivibrio denitrificans</name>
    <dbReference type="NCBI Taxonomy" id="108003"/>
    <lineage>
        <taxon>Bacteria</taxon>
        <taxon>Pseudomonadati</taxon>
        <taxon>Pseudomonadota</taxon>
        <taxon>Gammaproteobacteria</taxon>
        <taxon>Chromatiales</taxon>
        <taxon>Ectothiorhodospiraceae</taxon>
        <taxon>Thioalkalivibrio</taxon>
    </lineage>
</organism>
<dbReference type="Pfam" id="PF01965">
    <property type="entry name" value="DJ-1_PfpI"/>
    <property type="match status" value="1"/>
</dbReference>
<dbReference type="PRINTS" id="PR00032">
    <property type="entry name" value="HTHARAC"/>
</dbReference>
<dbReference type="RefSeq" id="WP_077278390.1">
    <property type="nucleotide sequence ID" value="NZ_MVBK01000038.1"/>
</dbReference>
<dbReference type="SUPFAM" id="SSF46689">
    <property type="entry name" value="Homeodomain-like"/>
    <property type="match status" value="2"/>
</dbReference>
<dbReference type="GO" id="GO:0003700">
    <property type="term" value="F:DNA-binding transcription factor activity"/>
    <property type="evidence" value="ECO:0007669"/>
    <property type="project" value="InterPro"/>
</dbReference>
<sequence length="351" mass="38644">MADGHDKLMVALLAVPESTASTLYGMYDMLGSTGRDWELFVNGVPGEPLIHPMIVSADGRRIRSPSGLAIEPEYSLADCPDVDLVAVPDLMVAPDEDIAGRHPAEVAWLRERYASGALLATACTGSMILAEAGLLDGQDATVHWAYSDAMAARYPAVRVHRNRALVISGEGRLILGGGGTAWHDLALFLIARFLGVEEAMRVARLHLVDWHHIGQQPFAAFVCRRQTGDAVIADCQEWIAQHYDQDAPVAEMVRRSGLSERSFMRRFARATGMSPLEYVHTLRLEESKQLLETTDLSVEAVANEVGYEDASFFGRLFRRKVGITPTQYRRRFATLRKALAQQQGEQAPPSS</sequence>
<evidence type="ECO:0000313" key="5">
    <source>
        <dbReference type="EMBL" id="OOG25412.1"/>
    </source>
</evidence>
<dbReference type="InterPro" id="IPR052158">
    <property type="entry name" value="INH-QAR"/>
</dbReference>
<keyword evidence="1" id="KW-0805">Transcription regulation</keyword>
<dbReference type="PANTHER" id="PTHR43130:SF3">
    <property type="entry name" value="HTH-TYPE TRANSCRIPTIONAL REGULATOR RV1931C"/>
    <property type="match status" value="1"/>
</dbReference>
<keyword evidence="6" id="KW-1185">Reference proteome</keyword>
<dbReference type="PROSITE" id="PS00041">
    <property type="entry name" value="HTH_ARAC_FAMILY_1"/>
    <property type="match status" value="1"/>
</dbReference>
<dbReference type="STRING" id="108003.B1C78_06770"/>
<dbReference type="PROSITE" id="PS01124">
    <property type="entry name" value="HTH_ARAC_FAMILY_2"/>
    <property type="match status" value="1"/>
</dbReference>
<dbReference type="Gene3D" id="3.40.50.880">
    <property type="match status" value="1"/>
</dbReference>
<dbReference type="InterPro" id="IPR009057">
    <property type="entry name" value="Homeodomain-like_sf"/>
</dbReference>
<comment type="caution">
    <text evidence="5">The sequence shown here is derived from an EMBL/GenBank/DDBJ whole genome shotgun (WGS) entry which is preliminary data.</text>
</comment>
<dbReference type="SUPFAM" id="SSF52317">
    <property type="entry name" value="Class I glutamine amidotransferase-like"/>
    <property type="match status" value="1"/>
</dbReference>
<dbReference type="InterPro" id="IPR018062">
    <property type="entry name" value="HTH_AraC-typ_CS"/>
</dbReference>
<reference evidence="5 6" key="1">
    <citation type="submission" date="2017-02" db="EMBL/GenBank/DDBJ databases">
        <title>Genomic diversity within the haloalkaliphilic genus Thioalkalivibrio.</title>
        <authorList>
            <person name="Ahn A.-C."/>
            <person name="Meier-Kolthoff J."/>
            <person name="Overmars L."/>
            <person name="Richter M."/>
            <person name="Woyke T."/>
            <person name="Sorokin D.Y."/>
            <person name="Muyzer G."/>
        </authorList>
    </citation>
    <scope>NUCLEOTIDE SEQUENCE [LARGE SCALE GENOMIC DNA]</scope>
    <source>
        <strain evidence="5 6">ALJD</strain>
    </source>
</reference>
<name>A0A1V3NKQ0_9GAMM</name>
<protein>
    <submittedName>
        <fullName evidence="5">AraC family transcriptional regulator</fullName>
    </submittedName>
</protein>
<dbReference type="CDD" id="cd03138">
    <property type="entry name" value="GATase1_AraC_2"/>
    <property type="match status" value="1"/>
</dbReference>
<evidence type="ECO:0000313" key="6">
    <source>
        <dbReference type="Proteomes" id="UP000189462"/>
    </source>
</evidence>
<evidence type="ECO:0000259" key="4">
    <source>
        <dbReference type="PROSITE" id="PS01124"/>
    </source>
</evidence>
<dbReference type="OrthoDB" id="9803764at2"/>
<proteinExistence type="predicted"/>
<dbReference type="GO" id="GO:0043565">
    <property type="term" value="F:sequence-specific DNA binding"/>
    <property type="evidence" value="ECO:0007669"/>
    <property type="project" value="InterPro"/>
</dbReference>
<dbReference type="InterPro" id="IPR029062">
    <property type="entry name" value="Class_I_gatase-like"/>
</dbReference>
<dbReference type="PANTHER" id="PTHR43130">
    <property type="entry name" value="ARAC-FAMILY TRANSCRIPTIONAL REGULATOR"/>
    <property type="match status" value="1"/>
</dbReference>
<evidence type="ECO:0000256" key="2">
    <source>
        <dbReference type="ARBA" id="ARBA00023125"/>
    </source>
</evidence>
<dbReference type="Pfam" id="PF12833">
    <property type="entry name" value="HTH_18"/>
    <property type="match status" value="1"/>
</dbReference>
<evidence type="ECO:0000256" key="1">
    <source>
        <dbReference type="ARBA" id="ARBA00023015"/>
    </source>
</evidence>
<evidence type="ECO:0000256" key="3">
    <source>
        <dbReference type="ARBA" id="ARBA00023163"/>
    </source>
</evidence>
<accession>A0A1V3NKQ0</accession>
<dbReference type="InterPro" id="IPR020449">
    <property type="entry name" value="Tscrpt_reg_AraC-type_HTH"/>
</dbReference>
<dbReference type="SMART" id="SM00342">
    <property type="entry name" value="HTH_ARAC"/>
    <property type="match status" value="1"/>
</dbReference>
<dbReference type="InterPro" id="IPR002818">
    <property type="entry name" value="DJ-1/PfpI"/>
</dbReference>
<dbReference type="AlphaFoldDB" id="A0A1V3NKQ0"/>
<dbReference type="Gene3D" id="1.10.10.60">
    <property type="entry name" value="Homeodomain-like"/>
    <property type="match status" value="2"/>
</dbReference>
<dbReference type="InterPro" id="IPR018060">
    <property type="entry name" value="HTH_AraC"/>
</dbReference>
<gene>
    <name evidence="5" type="ORF">B1C78_06770</name>
</gene>
<keyword evidence="3" id="KW-0804">Transcription</keyword>
<keyword evidence="2" id="KW-0238">DNA-binding</keyword>
<feature type="domain" description="HTH araC/xylS-type" evidence="4">
    <location>
        <begin position="233"/>
        <end position="331"/>
    </location>
</feature>
<dbReference type="Proteomes" id="UP000189462">
    <property type="component" value="Unassembled WGS sequence"/>
</dbReference>